<sequence>MSHMQEQEGQAKAWQDSYEGYRGDDEYRSGQNREQKLNADGDEMFADMIIKRMRQESGADDKAREEISRMNVMRMWLGIISVIAVIPIFIAFGVALANGVGANTNAVVGLGWGFVAACAVLLFTNAYFSWASIEIAKHMSGRKEEKKG</sequence>
<gene>
    <name evidence="3" type="ORF">KSB_05250</name>
</gene>
<feature type="transmembrane region" description="Helical" evidence="2">
    <location>
        <begin position="109"/>
        <end position="133"/>
    </location>
</feature>
<keyword evidence="2" id="KW-1133">Transmembrane helix</keyword>
<dbReference type="RefSeq" id="WP_201368996.1">
    <property type="nucleotide sequence ID" value="NZ_BNJG01000001.1"/>
</dbReference>
<protein>
    <recommendedName>
        <fullName evidence="5">DUF485 domain-containing protein</fullName>
    </recommendedName>
</protein>
<evidence type="ECO:0000313" key="4">
    <source>
        <dbReference type="Proteomes" id="UP000654345"/>
    </source>
</evidence>
<keyword evidence="4" id="KW-1185">Reference proteome</keyword>
<evidence type="ECO:0000256" key="2">
    <source>
        <dbReference type="SAM" id="Phobius"/>
    </source>
</evidence>
<name>A0ABQ3UH60_9CHLR</name>
<reference evidence="3 4" key="1">
    <citation type="journal article" date="2021" name="Int. J. Syst. Evol. Microbiol.">
        <title>Reticulibacter mediterranei gen. nov., sp. nov., within the new family Reticulibacteraceae fam. nov., and Ktedonospora formicarum gen. nov., sp. nov., Ktedonobacter robiniae sp. nov., Dictyobacter formicarum sp. nov. and Dictyobacter arantiisoli sp. nov., belonging to the class Ktedonobacteria.</title>
        <authorList>
            <person name="Yabe S."/>
            <person name="Zheng Y."/>
            <person name="Wang C.M."/>
            <person name="Sakai Y."/>
            <person name="Abe K."/>
            <person name="Yokota A."/>
            <person name="Donadio S."/>
            <person name="Cavaletti L."/>
            <person name="Monciardini P."/>
        </authorList>
    </citation>
    <scope>NUCLEOTIDE SEQUENCE [LARGE SCALE GENOMIC DNA]</scope>
    <source>
        <strain evidence="3 4">SOSP1-30</strain>
    </source>
</reference>
<evidence type="ECO:0000313" key="3">
    <source>
        <dbReference type="EMBL" id="GHO52050.1"/>
    </source>
</evidence>
<feature type="transmembrane region" description="Helical" evidence="2">
    <location>
        <begin position="76"/>
        <end position="97"/>
    </location>
</feature>
<evidence type="ECO:0008006" key="5">
    <source>
        <dbReference type="Google" id="ProtNLM"/>
    </source>
</evidence>
<organism evidence="3 4">
    <name type="scientific">Ktedonobacter robiniae</name>
    <dbReference type="NCBI Taxonomy" id="2778365"/>
    <lineage>
        <taxon>Bacteria</taxon>
        <taxon>Bacillati</taxon>
        <taxon>Chloroflexota</taxon>
        <taxon>Ktedonobacteria</taxon>
        <taxon>Ktedonobacterales</taxon>
        <taxon>Ktedonobacteraceae</taxon>
        <taxon>Ktedonobacter</taxon>
    </lineage>
</organism>
<dbReference type="EMBL" id="BNJG01000001">
    <property type="protein sequence ID" value="GHO52050.1"/>
    <property type="molecule type" value="Genomic_DNA"/>
</dbReference>
<keyword evidence="2" id="KW-0812">Transmembrane</keyword>
<comment type="caution">
    <text evidence="3">The sequence shown here is derived from an EMBL/GenBank/DDBJ whole genome shotgun (WGS) entry which is preliminary data.</text>
</comment>
<accession>A0ABQ3UH60</accession>
<evidence type="ECO:0000256" key="1">
    <source>
        <dbReference type="SAM" id="MobiDB-lite"/>
    </source>
</evidence>
<feature type="region of interest" description="Disordered" evidence="1">
    <location>
        <begin position="1"/>
        <end position="40"/>
    </location>
</feature>
<keyword evidence="2" id="KW-0472">Membrane</keyword>
<feature type="compositionally biased region" description="Basic and acidic residues" evidence="1">
    <location>
        <begin position="19"/>
        <end position="39"/>
    </location>
</feature>
<dbReference type="Proteomes" id="UP000654345">
    <property type="component" value="Unassembled WGS sequence"/>
</dbReference>
<proteinExistence type="predicted"/>